<dbReference type="InterPro" id="IPR000182">
    <property type="entry name" value="GNAT_dom"/>
</dbReference>
<dbReference type="EMBL" id="SMNA01000006">
    <property type="protein sequence ID" value="TDE92642.1"/>
    <property type="molecule type" value="Genomic_DNA"/>
</dbReference>
<evidence type="ECO:0000256" key="1">
    <source>
        <dbReference type="SAM" id="MobiDB-lite"/>
    </source>
</evidence>
<protein>
    <submittedName>
        <fullName evidence="3">GNAT family N-acetyltransferase</fullName>
    </submittedName>
</protein>
<comment type="caution">
    <text evidence="3">The sequence shown here is derived from an EMBL/GenBank/DDBJ whole genome shotgun (WGS) entry which is preliminary data.</text>
</comment>
<dbReference type="Gene3D" id="3.40.630.30">
    <property type="match status" value="1"/>
</dbReference>
<proteinExistence type="predicted"/>
<reference evidence="3 4" key="1">
    <citation type="submission" date="2019-03" db="EMBL/GenBank/DDBJ databases">
        <title>Genomic features of bacteria from cold environments.</title>
        <authorList>
            <person name="Shen L."/>
        </authorList>
    </citation>
    <scope>NUCLEOTIDE SEQUENCE [LARGE SCALE GENOMIC DNA]</scope>
    <source>
        <strain evidence="4">T3246-1</strain>
    </source>
</reference>
<keyword evidence="4" id="KW-1185">Reference proteome</keyword>
<organism evidence="3 4">
    <name type="scientific">Occultella glacieicola</name>
    <dbReference type="NCBI Taxonomy" id="2518684"/>
    <lineage>
        <taxon>Bacteria</taxon>
        <taxon>Bacillati</taxon>
        <taxon>Actinomycetota</taxon>
        <taxon>Actinomycetes</taxon>
        <taxon>Micrococcales</taxon>
        <taxon>Ruaniaceae</taxon>
        <taxon>Occultella</taxon>
    </lineage>
</organism>
<dbReference type="CDD" id="cd04301">
    <property type="entry name" value="NAT_SF"/>
    <property type="match status" value="1"/>
</dbReference>
<evidence type="ECO:0000313" key="4">
    <source>
        <dbReference type="Proteomes" id="UP000504882"/>
    </source>
</evidence>
<accession>A0ABY2E6Z5</accession>
<evidence type="ECO:0000259" key="2">
    <source>
        <dbReference type="PROSITE" id="PS51186"/>
    </source>
</evidence>
<feature type="compositionally biased region" description="Low complexity" evidence="1">
    <location>
        <begin position="15"/>
        <end position="28"/>
    </location>
</feature>
<dbReference type="PANTHER" id="PTHR43451">
    <property type="entry name" value="ACETYLTRANSFERASE (GNAT) FAMILY PROTEIN"/>
    <property type="match status" value="1"/>
</dbReference>
<dbReference type="Pfam" id="PF13673">
    <property type="entry name" value="Acetyltransf_10"/>
    <property type="match status" value="1"/>
</dbReference>
<dbReference type="InterPro" id="IPR052564">
    <property type="entry name" value="N-acetyltrans/Recomb-assoc"/>
</dbReference>
<gene>
    <name evidence="3" type="ORF">EXU48_13985</name>
</gene>
<dbReference type="SUPFAM" id="SSF55729">
    <property type="entry name" value="Acyl-CoA N-acyltransferases (Nat)"/>
    <property type="match status" value="1"/>
</dbReference>
<dbReference type="Proteomes" id="UP000504882">
    <property type="component" value="Unassembled WGS sequence"/>
</dbReference>
<sequence length="235" mass="24799">MHPDPDPGHDGGTARGARGAVARRTAAGELAKGSQRPGPATRCAPQREGGDSDAPGTTESHHNGADGAGSVAGVELRAYTDDDAAATLGVFQRAIRETASRDYTPEQIAVWAPEEVDTDRWAVRRAGAGTVVAVVDGAVAGFTDLGEDGYIDMMFVDPAYARRGIATTLLEHVVSAAVGRGLTQLTVHASLTAKPFFARHGFVVEAQRFPVRGGVRLTNFDMRRVLEPDPMAERP</sequence>
<feature type="region of interest" description="Disordered" evidence="1">
    <location>
        <begin position="1"/>
        <end position="69"/>
    </location>
</feature>
<name>A0ABY2E6Z5_9MICO</name>
<feature type="domain" description="N-acetyltransferase" evidence="2">
    <location>
        <begin position="74"/>
        <end position="227"/>
    </location>
</feature>
<evidence type="ECO:0000313" key="3">
    <source>
        <dbReference type="EMBL" id="TDE92642.1"/>
    </source>
</evidence>
<dbReference type="PANTHER" id="PTHR43451:SF1">
    <property type="entry name" value="ACETYLTRANSFERASE"/>
    <property type="match status" value="1"/>
</dbReference>
<dbReference type="PROSITE" id="PS51186">
    <property type="entry name" value="GNAT"/>
    <property type="match status" value="1"/>
</dbReference>
<dbReference type="InterPro" id="IPR016181">
    <property type="entry name" value="Acyl_CoA_acyltransferase"/>
</dbReference>